<feature type="domain" description="HigA2-like helix-turn-helix" evidence="2">
    <location>
        <begin position="34"/>
        <end position="89"/>
    </location>
</feature>
<dbReference type="InterPro" id="IPR039554">
    <property type="entry name" value="HigA2-like_HTH"/>
</dbReference>
<dbReference type="AlphaFoldDB" id="A0A8E1WJ54"/>
<feature type="region of interest" description="Disordered" evidence="1">
    <location>
        <begin position="1"/>
        <end position="22"/>
    </location>
</feature>
<reference evidence="3 4" key="1">
    <citation type="submission" date="2020-08" db="EMBL/GenBank/DDBJ databases">
        <title>Genomic Encyclopedia of Type Strains, Phase IV (KMG-IV): sequencing the most valuable type-strain genomes for metagenomic binning, comparative biology and taxonomic classification.</title>
        <authorList>
            <person name="Goeker M."/>
        </authorList>
    </citation>
    <scope>NUCLEOTIDE SEQUENCE [LARGE SCALE GENOMIC DNA]</scope>
    <source>
        <strain evidence="3 4">DSM 17454</strain>
    </source>
</reference>
<dbReference type="SUPFAM" id="SSF47413">
    <property type="entry name" value="lambda repressor-like DNA-binding domains"/>
    <property type="match status" value="1"/>
</dbReference>
<dbReference type="Gene3D" id="1.10.260.40">
    <property type="entry name" value="lambda repressor-like DNA-binding domains"/>
    <property type="match status" value="1"/>
</dbReference>
<protein>
    <recommendedName>
        <fullName evidence="2">HigA2-like helix-turn-helix domain-containing protein</fullName>
    </recommendedName>
</protein>
<evidence type="ECO:0000313" key="4">
    <source>
        <dbReference type="Proteomes" id="UP000532373"/>
    </source>
</evidence>
<proteinExistence type="predicted"/>
<gene>
    <name evidence="3" type="ORF">HNQ96_004473</name>
</gene>
<dbReference type="InterPro" id="IPR010982">
    <property type="entry name" value="Lambda_DNA-bd_dom_sf"/>
</dbReference>
<comment type="caution">
    <text evidence="3">The sequence shown here is derived from an EMBL/GenBank/DDBJ whole genome shotgun (WGS) entry which is preliminary data.</text>
</comment>
<dbReference type="Pfam" id="PF13744">
    <property type="entry name" value="HTH_37"/>
    <property type="match status" value="1"/>
</dbReference>
<dbReference type="EMBL" id="JACHGI010000011">
    <property type="protein sequence ID" value="MBB6468589.1"/>
    <property type="molecule type" value="Genomic_DNA"/>
</dbReference>
<name>A0A8E1WJ54_9HYPH</name>
<dbReference type="Proteomes" id="UP000532373">
    <property type="component" value="Unassembled WGS sequence"/>
</dbReference>
<accession>A0A8E1WJ54</accession>
<dbReference type="RefSeq" id="WP_184771249.1">
    <property type="nucleotide sequence ID" value="NZ_JACHGI010000011.1"/>
</dbReference>
<organism evidence="3 4">
    <name type="scientific">Aminobacter carboxidus</name>
    <dbReference type="NCBI Taxonomy" id="376165"/>
    <lineage>
        <taxon>Bacteria</taxon>
        <taxon>Pseudomonadati</taxon>
        <taxon>Pseudomonadota</taxon>
        <taxon>Alphaproteobacteria</taxon>
        <taxon>Hyphomicrobiales</taxon>
        <taxon>Phyllobacteriaceae</taxon>
        <taxon>Aminobacter</taxon>
    </lineage>
</organism>
<dbReference type="InterPro" id="IPR001387">
    <property type="entry name" value="Cro/C1-type_HTH"/>
</dbReference>
<evidence type="ECO:0000259" key="2">
    <source>
        <dbReference type="Pfam" id="PF13744"/>
    </source>
</evidence>
<dbReference type="CDD" id="cd00093">
    <property type="entry name" value="HTH_XRE"/>
    <property type="match status" value="1"/>
</dbReference>
<evidence type="ECO:0000256" key="1">
    <source>
        <dbReference type="SAM" id="MobiDB-lite"/>
    </source>
</evidence>
<sequence length="123" mass="13548">MTGHRSFTEQSKGMSAERRARNVEVTHDMLQEMAIHELRQGREKSQIELARDMHVGQPAVATIEQRADVYVSNLRGYVEALGGNIEITARFPDASVTITNFGEFGTLSEQSRQGGKASPLATS</sequence>
<dbReference type="GO" id="GO:0003677">
    <property type="term" value="F:DNA binding"/>
    <property type="evidence" value="ECO:0007669"/>
    <property type="project" value="InterPro"/>
</dbReference>
<evidence type="ECO:0000313" key="3">
    <source>
        <dbReference type="EMBL" id="MBB6468589.1"/>
    </source>
</evidence>